<dbReference type="Gene3D" id="1.10.10.10">
    <property type="entry name" value="Winged helix-like DNA-binding domain superfamily/Winged helix DNA-binding domain"/>
    <property type="match status" value="1"/>
</dbReference>
<keyword evidence="2" id="KW-0238">DNA-binding</keyword>
<dbReference type="Pfam" id="PF00196">
    <property type="entry name" value="GerE"/>
    <property type="match status" value="1"/>
</dbReference>
<dbReference type="InterPro" id="IPR016032">
    <property type="entry name" value="Sig_transdc_resp-reg_C-effctor"/>
</dbReference>
<dbReference type="Proteomes" id="UP001596083">
    <property type="component" value="Unassembled WGS sequence"/>
</dbReference>
<comment type="caution">
    <text evidence="5">The sequence shown here is derived from an EMBL/GenBank/DDBJ whole genome shotgun (WGS) entry which is preliminary data.</text>
</comment>
<dbReference type="PANTHER" id="PTHR44688">
    <property type="entry name" value="DNA-BINDING TRANSCRIPTIONAL ACTIVATOR DEVR_DOSR"/>
    <property type="match status" value="1"/>
</dbReference>
<accession>A0ABW0ZAN2</accession>
<organism evidence="5 6">
    <name type="scientific">Streptomyces gamaensis</name>
    <dbReference type="NCBI Taxonomy" id="1763542"/>
    <lineage>
        <taxon>Bacteria</taxon>
        <taxon>Bacillati</taxon>
        <taxon>Actinomycetota</taxon>
        <taxon>Actinomycetes</taxon>
        <taxon>Kitasatosporales</taxon>
        <taxon>Streptomycetaceae</taxon>
        <taxon>Streptomyces</taxon>
    </lineage>
</organism>
<protein>
    <submittedName>
        <fullName evidence="5">Response regulator transcription factor</fullName>
    </submittedName>
</protein>
<keyword evidence="1" id="KW-0805">Transcription regulation</keyword>
<evidence type="ECO:0000313" key="5">
    <source>
        <dbReference type="EMBL" id="MFC5724927.1"/>
    </source>
</evidence>
<evidence type="ECO:0000256" key="1">
    <source>
        <dbReference type="ARBA" id="ARBA00023015"/>
    </source>
</evidence>
<gene>
    <name evidence="5" type="ORF">ACFP1Z_32750</name>
</gene>
<evidence type="ECO:0000259" key="4">
    <source>
        <dbReference type="PROSITE" id="PS50043"/>
    </source>
</evidence>
<dbReference type="RefSeq" id="WP_390321567.1">
    <property type="nucleotide sequence ID" value="NZ_JBHSPB010000039.1"/>
</dbReference>
<evidence type="ECO:0000313" key="6">
    <source>
        <dbReference type="Proteomes" id="UP001596083"/>
    </source>
</evidence>
<feature type="domain" description="HTH luxR-type" evidence="4">
    <location>
        <begin position="32"/>
        <end position="97"/>
    </location>
</feature>
<dbReference type="PANTHER" id="PTHR44688:SF16">
    <property type="entry name" value="DNA-BINDING TRANSCRIPTIONAL ACTIVATOR DEVR_DOSR"/>
    <property type="match status" value="1"/>
</dbReference>
<dbReference type="SMART" id="SM00421">
    <property type="entry name" value="HTH_LUXR"/>
    <property type="match status" value="1"/>
</dbReference>
<dbReference type="EMBL" id="JBHSPB010000039">
    <property type="protein sequence ID" value="MFC5724927.1"/>
    <property type="molecule type" value="Genomic_DNA"/>
</dbReference>
<dbReference type="SUPFAM" id="SSF46894">
    <property type="entry name" value="C-terminal effector domain of the bipartite response regulators"/>
    <property type="match status" value="1"/>
</dbReference>
<dbReference type="InterPro" id="IPR036388">
    <property type="entry name" value="WH-like_DNA-bd_sf"/>
</dbReference>
<evidence type="ECO:0000256" key="2">
    <source>
        <dbReference type="ARBA" id="ARBA00023125"/>
    </source>
</evidence>
<dbReference type="PROSITE" id="PS50043">
    <property type="entry name" value="HTH_LUXR_2"/>
    <property type="match status" value="1"/>
</dbReference>
<name>A0ABW0ZAN2_9ACTN</name>
<reference evidence="6" key="1">
    <citation type="journal article" date="2019" name="Int. J. Syst. Evol. Microbiol.">
        <title>The Global Catalogue of Microorganisms (GCM) 10K type strain sequencing project: providing services to taxonomists for standard genome sequencing and annotation.</title>
        <authorList>
            <consortium name="The Broad Institute Genomics Platform"/>
            <consortium name="The Broad Institute Genome Sequencing Center for Infectious Disease"/>
            <person name="Wu L."/>
            <person name="Ma J."/>
        </authorList>
    </citation>
    <scope>NUCLEOTIDE SEQUENCE [LARGE SCALE GENOMIC DNA]</scope>
    <source>
        <strain evidence="6">CGMCC 4.7304</strain>
    </source>
</reference>
<evidence type="ECO:0000256" key="3">
    <source>
        <dbReference type="ARBA" id="ARBA00023163"/>
    </source>
</evidence>
<proteinExistence type="predicted"/>
<keyword evidence="3" id="KW-0804">Transcription</keyword>
<dbReference type="InterPro" id="IPR000792">
    <property type="entry name" value="Tscrpt_reg_LuxR_C"/>
</dbReference>
<keyword evidence="6" id="KW-1185">Reference proteome</keyword>
<sequence length="117" mass="12666">MKSAISQHMKITFRELHMLARAGARALDSDGRGKPEASLTEQQLEIIIALANGESATLTAKRLRVSPNMVRTHRRIAFARLGAHNAGQAVARAMSAGLITSAHLIPWNSVETNGRTL</sequence>